<sequence length="357" mass="41341">MGLDDYPKPEPVQYRKHIPCYAWMYLRDSVEHYDYRTPMFAMLPHHLVLLKENPQFIIILLKFLDHSNIDNIFNSVRVQLWTTAKIIFISDQIPYVFCPHCLYRYHRSKPIGFLTEIPENSSIFKINEIYRKMHRNLEGMWVVQSEDLRKDSCKLVSLNLKATPCAFEILQKHRNVTMLPITGKILMDSVYLKLRPAGAIITGYTLSSNLASRINNYNRPAIFEYVISGEKSHQISFSWIITAALSKSALWRSMDVATWIYSIFFAIITALSAQLVAKTKQRDFQLPTVMFAMMLEQDQLTLKNPFTVLGRRAMYLILTWSLVSIIVSNGYRGTLFSLLAALSIPDIPNDIRDILDT</sequence>
<reference evidence="2" key="1">
    <citation type="submission" date="2021-06" db="EMBL/GenBank/DDBJ databases">
        <authorList>
            <person name="Hodson N. C."/>
            <person name="Mongue J. A."/>
            <person name="Jaron S. K."/>
        </authorList>
    </citation>
    <scope>NUCLEOTIDE SEQUENCE</scope>
</reference>
<feature type="transmembrane region" description="Helical" evidence="1">
    <location>
        <begin position="256"/>
        <end position="277"/>
    </location>
</feature>
<keyword evidence="1" id="KW-0472">Membrane</keyword>
<dbReference type="Proteomes" id="UP000708208">
    <property type="component" value="Unassembled WGS sequence"/>
</dbReference>
<accession>A0A8J2PFL2</accession>
<keyword evidence="1" id="KW-1133">Transmembrane helix</keyword>
<name>A0A8J2PFL2_9HEXA</name>
<gene>
    <name evidence="2" type="ORF">AFUS01_LOCUS23728</name>
</gene>
<proteinExistence type="predicted"/>
<evidence type="ECO:0000256" key="1">
    <source>
        <dbReference type="SAM" id="Phobius"/>
    </source>
</evidence>
<protein>
    <submittedName>
        <fullName evidence="2">Uncharacterized protein</fullName>
    </submittedName>
</protein>
<dbReference type="AlphaFoldDB" id="A0A8J2PFL2"/>
<keyword evidence="1" id="KW-0812">Transmembrane</keyword>
<comment type="caution">
    <text evidence="2">The sequence shown here is derived from an EMBL/GenBank/DDBJ whole genome shotgun (WGS) entry which is preliminary data.</text>
</comment>
<feature type="non-terminal residue" evidence="2">
    <location>
        <position position="357"/>
    </location>
</feature>
<organism evidence="2 3">
    <name type="scientific">Allacma fusca</name>
    <dbReference type="NCBI Taxonomy" id="39272"/>
    <lineage>
        <taxon>Eukaryota</taxon>
        <taxon>Metazoa</taxon>
        <taxon>Ecdysozoa</taxon>
        <taxon>Arthropoda</taxon>
        <taxon>Hexapoda</taxon>
        <taxon>Collembola</taxon>
        <taxon>Symphypleona</taxon>
        <taxon>Sminthuridae</taxon>
        <taxon>Allacma</taxon>
    </lineage>
</organism>
<evidence type="ECO:0000313" key="2">
    <source>
        <dbReference type="EMBL" id="CAG7785080.1"/>
    </source>
</evidence>
<dbReference type="EMBL" id="CAJVCH010288499">
    <property type="protein sequence ID" value="CAG7785080.1"/>
    <property type="molecule type" value="Genomic_DNA"/>
</dbReference>
<evidence type="ECO:0000313" key="3">
    <source>
        <dbReference type="Proteomes" id="UP000708208"/>
    </source>
</evidence>
<dbReference type="OrthoDB" id="8298634at2759"/>
<keyword evidence="3" id="KW-1185">Reference proteome</keyword>
<feature type="transmembrane region" description="Helical" evidence="1">
    <location>
        <begin position="313"/>
        <end position="331"/>
    </location>
</feature>